<organism evidence="2 3">
    <name type="scientific">Lophium mytilinum</name>
    <dbReference type="NCBI Taxonomy" id="390894"/>
    <lineage>
        <taxon>Eukaryota</taxon>
        <taxon>Fungi</taxon>
        <taxon>Dikarya</taxon>
        <taxon>Ascomycota</taxon>
        <taxon>Pezizomycotina</taxon>
        <taxon>Dothideomycetes</taxon>
        <taxon>Pleosporomycetidae</taxon>
        <taxon>Mytilinidiales</taxon>
        <taxon>Mytilinidiaceae</taxon>
        <taxon>Lophium</taxon>
    </lineage>
</organism>
<reference evidence="2" key="1">
    <citation type="journal article" date="2020" name="Stud. Mycol.">
        <title>101 Dothideomycetes genomes: a test case for predicting lifestyles and emergence of pathogens.</title>
        <authorList>
            <person name="Haridas S."/>
            <person name="Albert R."/>
            <person name="Binder M."/>
            <person name="Bloem J."/>
            <person name="Labutti K."/>
            <person name="Salamov A."/>
            <person name="Andreopoulos B."/>
            <person name="Baker S."/>
            <person name="Barry K."/>
            <person name="Bills G."/>
            <person name="Bluhm B."/>
            <person name="Cannon C."/>
            <person name="Castanera R."/>
            <person name="Culley D."/>
            <person name="Daum C."/>
            <person name="Ezra D."/>
            <person name="Gonzalez J."/>
            <person name="Henrissat B."/>
            <person name="Kuo A."/>
            <person name="Liang C."/>
            <person name="Lipzen A."/>
            <person name="Lutzoni F."/>
            <person name="Magnuson J."/>
            <person name="Mondo S."/>
            <person name="Nolan M."/>
            <person name="Ohm R."/>
            <person name="Pangilinan J."/>
            <person name="Park H.-J."/>
            <person name="Ramirez L."/>
            <person name="Alfaro M."/>
            <person name="Sun H."/>
            <person name="Tritt A."/>
            <person name="Yoshinaga Y."/>
            <person name="Zwiers L.-H."/>
            <person name="Turgeon B."/>
            <person name="Goodwin S."/>
            <person name="Spatafora J."/>
            <person name="Crous P."/>
            <person name="Grigoriev I."/>
        </authorList>
    </citation>
    <scope>NUCLEOTIDE SEQUENCE</scope>
    <source>
        <strain evidence="2">CBS 269.34</strain>
    </source>
</reference>
<proteinExistence type="predicted"/>
<evidence type="ECO:0000256" key="1">
    <source>
        <dbReference type="SAM" id="MobiDB-lite"/>
    </source>
</evidence>
<evidence type="ECO:0000313" key="3">
    <source>
        <dbReference type="Proteomes" id="UP000799750"/>
    </source>
</evidence>
<keyword evidence="3" id="KW-1185">Reference proteome</keyword>
<sequence length="149" mass="16496">MVCCCACVRTPTPSAISVASPIPAEVSTDPDGGPSFYPPRTYMPELPWQPSGGPPCSEQTWDRNPLHLYLEPKPTDHPISNSILPQHRSDSVHHPSTDHTARAVQQDHNGSRHSIPTLPRHNVHPDVDQVGFWFSNPIWSNVHSCNNSQ</sequence>
<feature type="region of interest" description="Disordered" evidence="1">
    <location>
        <begin position="86"/>
        <end position="122"/>
    </location>
</feature>
<gene>
    <name evidence="2" type="ORF">BU16DRAFT_294434</name>
</gene>
<name>A0A6A6R2E5_9PEZI</name>
<dbReference type="Proteomes" id="UP000799750">
    <property type="component" value="Unassembled WGS sequence"/>
</dbReference>
<protein>
    <submittedName>
        <fullName evidence="2">Uncharacterized protein</fullName>
    </submittedName>
</protein>
<dbReference type="OrthoDB" id="10528977at2759"/>
<evidence type="ECO:0000313" key="2">
    <source>
        <dbReference type="EMBL" id="KAF2498434.1"/>
    </source>
</evidence>
<dbReference type="AlphaFoldDB" id="A0A6A6R2E5"/>
<feature type="compositionally biased region" description="Basic and acidic residues" evidence="1">
    <location>
        <begin position="87"/>
        <end position="101"/>
    </location>
</feature>
<dbReference type="EMBL" id="MU004185">
    <property type="protein sequence ID" value="KAF2498434.1"/>
    <property type="molecule type" value="Genomic_DNA"/>
</dbReference>
<accession>A0A6A6R2E5</accession>